<dbReference type="PANTHER" id="PTHR46481">
    <property type="entry name" value="ZINC FINGER BED DOMAIN-CONTAINING PROTEIN 4"/>
    <property type="match status" value="1"/>
</dbReference>
<keyword evidence="5" id="KW-0539">Nucleus</keyword>
<comment type="subcellular location">
    <subcellularLocation>
        <location evidence="1">Nucleus</location>
    </subcellularLocation>
</comment>
<proteinExistence type="predicted"/>
<dbReference type="SUPFAM" id="SSF53098">
    <property type="entry name" value="Ribonuclease H-like"/>
    <property type="match status" value="1"/>
</dbReference>
<evidence type="ECO:0000256" key="3">
    <source>
        <dbReference type="ARBA" id="ARBA00022771"/>
    </source>
</evidence>
<evidence type="ECO:0000256" key="1">
    <source>
        <dbReference type="ARBA" id="ARBA00004123"/>
    </source>
</evidence>
<evidence type="ECO:0000256" key="2">
    <source>
        <dbReference type="ARBA" id="ARBA00022723"/>
    </source>
</evidence>
<keyword evidence="7" id="KW-1185">Reference proteome</keyword>
<accession>A0A8H7PKE5</accession>
<dbReference type="GO" id="GO:0008270">
    <property type="term" value="F:zinc ion binding"/>
    <property type="evidence" value="ECO:0007669"/>
    <property type="project" value="UniProtKB-KW"/>
</dbReference>
<sequence>MDPYLSITAHWIDNEWKKREVEIRFELMTGLHTGEYLAEVFVKLLDDYGLLKSIFTITCDNASNMTRMAEYIERVSIEHPEISFKAGEHKISCISHIINLSVQAFLNKGLNSEPLEYITDTFSTVNMKHDVFKQTAAGHCLHI</sequence>
<dbReference type="EMBL" id="JAEPRA010000015">
    <property type="protein sequence ID" value="KAG2175335.1"/>
    <property type="molecule type" value="Genomic_DNA"/>
</dbReference>
<dbReference type="InterPro" id="IPR012337">
    <property type="entry name" value="RNaseH-like_sf"/>
</dbReference>
<gene>
    <name evidence="6" type="ORF">INT44_007823</name>
</gene>
<evidence type="ECO:0008006" key="8">
    <source>
        <dbReference type="Google" id="ProtNLM"/>
    </source>
</evidence>
<keyword evidence="3" id="KW-0863">Zinc-finger</keyword>
<evidence type="ECO:0000256" key="5">
    <source>
        <dbReference type="ARBA" id="ARBA00023242"/>
    </source>
</evidence>
<dbReference type="OrthoDB" id="2446524at2759"/>
<organism evidence="6 7">
    <name type="scientific">Umbelopsis vinacea</name>
    <dbReference type="NCBI Taxonomy" id="44442"/>
    <lineage>
        <taxon>Eukaryota</taxon>
        <taxon>Fungi</taxon>
        <taxon>Fungi incertae sedis</taxon>
        <taxon>Mucoromycota</taxon>
        <taxon>Mucoromycotina</taxon>
        <taxon>Umbelopsidomycetes</taxon>
        <taxon>Umbelopsidales</taxon>
        <taxon>Umbelopsidaceae</taxon>
        <taxon>Umbelopsis</taxon>
    </lineage>
</organism>
<reference evidence="6" key="1">
    <citation type="submission" date="2020-12" db="EMBL/GenBank/DDBJ databases">
        <title>Metabolic potential, ecology and presence of endohyphal bacteria is reflected in genomic diversity of Mucoromycotina.</title>
        <authorList>
            <person name="Muszewska A."/>
            <person name="Okrasinska A."/>
            <person name="Steczkiewicz K."/>
            <person name="Drgas O."/>
            <person name="Orlowska M."/>
            <person name="Perlinska-Lenart U."/>
            <person name="Aleksandrzak-Piekarczyk T."/>
            <person name="Szatraj K."/>
            <person name="Zielenkiewicz U."/>
            <person name="Pilsyk S."/>
            <person name="Malc E."/>
            <person name="Mieczkowski P."/>
            <person name="Kruszewska J.S."/>
            <person name="Biernat P."/>
            <person name="Pawlowska J."/>
        </authorList>
    </citation>
    <scope>NUCLEOTIDE SEQUENCE</scope>
    <source>
        <strain evidence="6">WA0000051536</strain>
    </source>
</reference>
<name>A0A8H7PKE5_9FUNG</name>
<evidence type="ECO:0000313" key="6">
    <source>
        <dbReference type="EMBL" id="KAG2175335.1"/>
    </source>
</evidence>
<keyword evidence="2" id="KW-0479">Metal-binding</keyword>
<evidence type="ECO:0000313" key="7">
    <source>
        <dbReference type="Proteomes" id="UP000612746"/>
    </source>
</evidence>
<comment type="caution">
    <text evidence="6">The sequence shown here is derived from an EMBL/GenBank/DDBJ whole genome shotgun (WGS) entry which is preliminary data.</text>
</comment>
<dbReference type="AlphaFoldDB" id="A0A8H7PKE5"/>
<dbReference type="InterPro" id="IPR052035">
    <property type="entry name" value="ZnF_BED_domain_contain"/>
</dbReference>
<protein>
    <recommendedName>
        <fullName evidence="8">AC transposase</fullName>
    </recommendedName>
</protein>
<dbReference type="Proteomes" id="UP000612746">
    <property type="component" value="Unassembled WGS sequence"/>
</dbReference>
<evidence type="ECO:0000256" key="4">
    <source>
        <dbReference type="ARBA" id="ARBA00022833"/>
    </source>
</evidence>
<dbReference type="GO" id="GO:0005634">
    <property type="term" value="C:nucleus"/>
    <property type="evidence" value="ECO:0007669"/>
    <property type="project" value="UniProtKB-SubCell"/>
</dbReference>
<dbReference type="PANTHER" id="PTHR46481:SF10">
    <property type="entry name" value="ZINC FINGER BED DOMAIN-CONTAINING PROTEIN 39"/>
    <property type="match status" value="1"/>
</dbReference>
<keyword evidence="4" id="KW-0862">Zinc</keyword>